<dbReference type="NCBIfam" id="TIGR00308">
    <property type="entry name" value="TRM1"/>
    <property type="match status" value="1"/>
</dbReference>
<evidence type="ECO:0000256" key="11">
    <source>
        <dbReference type="ARBA" id="ARBA00083299"/>
    </source>
</evidence>
<feature type="region of interest" description="Disordered" evidence="13">
    <location>
        <begin position="617"/>
        <end position="647"/>
    </location>
</feature>
<evidence type="ECO:0000256" key="3">
    <source>
        <dbReference type="ARBA" id="ARBA00022679"/>
    </source>
</evidence>
<evidence type="ECO:0000256" key="2">
    <source>
        <dbReference type="ARBA" id="ARBA00022603"/>
    </source>
</evidence>
<evidence type="ECO:0000313" key="14">
    <source>
        <dbReference type="EMBL" id="MDI1486111.1"/>
    </source>
</evidence>
<evidence type="ECO:0000313" key="15">
    <source>
        <dbReference type="Proteomes" id="UP001161017"/>
    </source>
</evidence>
<keyword evidence="5 12" id="KW-0819">tRNA processing</keyword>
<dbReference type="Gene3D" id="3.30.56.70">
    <property type="entry name" value="N2,N2-dimethylguanosine tRNA methyltransferase, C-terminal domain"/>
    <property type="match status" value="1"/>
</dbReference>
<evidence type="ECO:0000256" key="12">
    <source>
        <dbReference type="PROSITE-ProRule" id="PRU00958"/>
    </source>
</evidence>
<keyword evidence="2 12" id="KW-0489">Methyltransferase</keyword>
<dbReference type="Pfam" id="PF02005">
    <property type="entry name" value="TRM"/>
    <property type="match status" value="2"/>
</dbReference>
<organism evidence="14 15">
    <name type="scientific">Ramalina farinacea</name>
    <dbReference type="NCBI Taxonomy" id="258253"/>
    <lineage>
        <taxon>Eukaryota</taxon>
        <taxon>Fungi</taxon>
        <taxon>Dikarya</taxon>
        <taxon>Ascomycota</taxon>
        <taxon>Pezizomycotina</taxon>
        <taxon>Lecanoromycetes</taxon>
        <taxon>OSLEUM clade</taxon>
        <taxon>Lecanoromycetidae</taxon>
        <taxon>Lecanorales</taxon>
        <taxon>Lecanorineae</taxon>
        <taxon>Ramalinaceae</taxon>
        <taxon>Ramalina</taxon>
    </lineage>
</organism>
<keyword evidence="4 12" id="KW-0949">S-adenosyl-L-methionine</keyword>
<feature type="region of interest" description="Disordered" evidence="13">
    <location>
        <begin position="81"/>
        <end position="141"/>
    </location>
</feature>
<evidence type="ECO:0000256" key="10">
    <source>
        <dbReference type="ARBA" id="ARBA00082896"/>
    </source>
</evidence>
<dbReference type="Gene3D" id="3.40.50.150">
    <property type="entry name" value="Vaccinia Virus protein VP39"/>
    <property type="match status" value="1"/>
</dbReference>
<dbReference type="EC" id="2.1.1.216" evidence="7"/>
<evidence type="ECO:0000256" key="6">
    <source>
        <dbReference type="ARBA" id="ARBA00022884"/>
    </source>
</evidence>
<keyword evidence="1 12" id="KW-0820">tRNA-binding</keyword>
<evidence type="ECO:0000256" key="1">
    <source>
        <dbReference type="ARBA" id="ARBA00022555"/>
    </source>
</evidence>
<protein>
    <recommendedName>
        <fullName evidence="7">tRNA (guanine(26)-N(2))-dimethyltransferase</fullName>
        <ecNumber evidence="7">2.1.1.216</ecNumber>
    </recommendedName>
    <alternativeName>
        <fullName evidence="10">tRNA 2,2-dimethylguanosine-26 methyltransferase</fullName>
    </alternativeName>
    <alternativeName>
        <fullName evidence="9">tRNA(guanine-26,N(2)-N(2)) methyltransferase</fullName>
    </alternativeName>
    <alternativeName>
        <fullName evidence="11">tRNA(m(2,2)G26)dimethyltransferase</fullName>
    </alternativeName>
</protein>
<dbReference type="GO" id="GO:0002940">
    <property type="term" value="P:tRNA N2-guanine methylation"/>
    <property type="evidence" value="ECO:0007669"/>
    <property type="project" value="TreeGrafter"/>
</dbReference>
<comment type="caution">
    <text evidence="14">The sequence shown here is derived from an EMBL/GenBank/DDBJ whole genome shotgun (WGS) entry which is preliminary data.</text>
</comment>
<feature type="compositionally biased region" description="Basic and acidic residues" evidence="13">
    <location>
        <begin position="111"/>
        <end position="120"/>
    </location>
</feature>
<evidence type="ECO:0000256" key="13">
    <source>
        <dbReference type="SAM" id="MobiDB-lite"/>
    </source>
</evidence>
<reference evidence="14" key="1">
    <citation type="journal article" date="2023" name="Genome Biol. Evol.">
        <title>First Whole Genome Sequence and Flow Cytometry Genome Size Data for the Lichen-Forming Fungus Ramalina farinacea (Ascomycota).</title>
        <authorList>
            <person name="Llewellyn T."/>
            <person name="Mian S."/>
            <person name="Hill R."/>
            <person name="Leitch I.J."/>
            <person name="Gaya E."/>
        </authorList>
    </citation>
    <scope>NUCLEOTIDE SEQUENCE</scope>
    <source>
        <strain evidence="14">LIQ254RAFAR</strain>
    </source>
</reference>
<dbReference type="EMBL" id="JAPUFD010000002">
    <property type="protein sequence ID" value="MDI1486111.1"/>
    <property type="molecule type" value="Genomic_DNA"/>
</dbReference>
<dbReference type="CDD" id="cd02440">
    <property type="entry name" value="AdoMet_MTases"/>
    <property type="match status" value="1"/>
</dbReference>
<dbReference type="InterPro" id="IPR042296">
    <property type="entry name" value="tRNA_met_Trm1_C"/>
</dbReference>
<name>A0AA43QGH1_9LECA</name>
<evidence type="ECO:0000256" key="4">
    <source>
        <dbReference type="ARBA" id="ARBA00022691"/>
    </source>
</evidence>
<feature type="region of interest" description="Disordered" evidence="13">
    <location>
        <begin position="679"/>
        <end position="699"/>
    </location>
</feature>
<evidence type="ECO:0000256" key="7">
    <source>
        <dbReference type="ARBA" id="ARBA00039099"/>
    </source>
</evidence>
<dbReference type="SUPFAM" id="SSF53335">
    <property type="entry name" value="S-adenosyl-L-methionine-dependent methyltransferases"/>
    <property type="match status" value="1"/>
</dbReference>
<evidence type="ECO:0000256" key="8">
    <source>
        <dbReference type="ARBA" id="ARBA00051897"/>
    </source>
</evidence>
<dbReference type="InterPro" id="IPR029063">
    <property type="entry name" value="SAM-dependent_MTases_sf"/>
</dbReference>
<dbReference type="GO" id="GO:0000049">
    <property type="term" value="F:tRNA binding"/>
    <property type="evidence" value="ECO:0007669"/>
    <property type="project" value="UniProtKB-UniRule"/>
</dbReference>
<keyword evidence="6 12" id="KW-0694">RNA-binding</keyword>
<accession>A0AA43QGH1</accession>
<proteinExistence type="inferred from homology"/>
<dbReference type="GO" id="GO:0005634">
    <property type="term" value="C:nucleus"/>
    <property type="evidence" value="ECO:0007669"/>
    <property type="project" value="TreeGrafter"/>
</dbReference>
<dbReference type="PROSITE" id="PS51626">
    <property type="entry name" value="SAM_MT_TRM1"/>
    <property type="match status" value="1"/>
</dbReference>
<feature type="compositionally biased region" description="Basic and acidic residues" evidence="13">
    <location>
        <begin position="81"/>
        <end position="91"/>
    </location>
</feature>
<dbReference type="PANTHER" id="PTHR10631">
    <property type="entry name" value="N 2 ,N 2 -DIMETHYLGUANOSINE TRNA METHYLTRANSFERASE"/>
    <property type="match status" value="1"/>
</dbReference>
<gene>
    <name evidence="14" type="primary">TRM1</name>
    <name evidence="14" type="ORF">OHK93_004301</name>
</gene>
<dbReference type="Proteomes" id="UP001161017">
    <property type="component" value="Unassembled WGS sequence"/>
</dbReference>
<dbReference type="AlphaFoldDB" id="A0AA43QGH1"/>
<comment type="similarity">
    <text evidence="12">Belongs to the class I-like SAM-binding methyltransferase superfamily. Trm1 family.</text>
</comment>
<comment type="catalytic activity">
    <reaction evidence="8">
        <text>guanosine(26) in tRNA + 2 S-adenosyl-L-methionine = N(2)-dimethylguanosine(26) in tRNA + 2 S-adenosyl-L-homocysteine + 2 H(+)</text>
        <dbReference type="Rhea" id="RHEA:43140"/>
        <dbReference type="Rhea" id="RHEA-COMP:10359"/>
        <dbReference type="Rhea" id="RHEA-COMP:10360"/>
        <dbReference type="ChEBI" id="CHEBI:15378"/>
        <dbReference type="ChEBI" id="CHEBI:57856"/>
        <dbReference type="ChEBI" id="CHEBI:59789"/>
        <dbReference type="ChEBI" id="CHEBI:74269"/>
        <dbReference type="ChEBI" id="CHEBI:74513"/>
        <dbReference type="EC" id="2.1.1.216"/>
    </reaction>
</comment>
<evidence type="ECO:0000256" key="5">
    <source>
        <dbReference type="ARBA" id="ARBA00022694"/>
    </source>
</evidence>
<sequence length="699" mass="76330">MGSKAPPKVASYNEKGYYAVTEGEAEILTPAPKDFDSVSSKIQSGQEVFYNPVQQFNRDLSVLAIRAFAQDFEYEREAKRRKFGDQREGRAQGRGKKRKREEGPNGVKARANRDSSLKANEDEEEPKQQQQQRHERPSPPIRILDALSATGLRAIRYAKELPVKTHVTANDLSAPAITAIKRNVEHNGLLGNIQTSTSDAIAHMNHAHSSSGDGPGTIPYHVVDLDPYGTATPFLDAAVRAVADGGLLCVTCTDSAIFASTGYLEKTFSQYGGLPLKGPQAHEGGLRLILHAIATAAARYGISIEPLLSLSIDFYARVFVRIHKSPAQLKMLASKAMVVYNCDAGCGAWSIQRIAHAKGSPNRNGEIVYKHTAAIGSSAGLECEHCGFKTHIVGPMWGGPLHNPYFIQRILEMLPSLDSKVYGTIPRIEGMLSTALQEDLDLENLEKHAAAPAKKADQDMAAFSAESVTASTSTGAETPSVRPVPPIDPAYRTTHPFFIVLTNLAAVIHCETPSEAAFRGALSHLGYRSSRSHTKAGSIVTDASWNVIWEIMREWVRQKAPIREGAVKDGTAGKGIMSHDRSNASLNDARETFKRASKSQDERTIRVEIEALLQRMGGKPPQDLEGVEQRAVAEGTSPPQDEAWRAKASPVQLSKLKINFDEVQGKKAMGKKMMRYQMNPLPDWGPMTKAKAISNDTDH</sequence>
<keyword evidence="3 12" id="KW-0808">Transferase</keyword>
<dbReference type="FunFam" id="3.30.56.70:FF:000001">
    <property type="entry name" value="tRNA (guanine(26)-N(2))-dimethyltransferase"/>
    <property type="match status" value="1"/>
</dbReference>
<dbReference type="InterPro" id="IPR002905">
    <property type="entry name" value="Trm1"/>
</dbReference>
<keyword evidence="15" id="KW-1185">Reference proteome</keyword>
<evidence type="ECO:0000256" key="9">
    <source>
        <dbReference type="ARBA" id="ARBA00077143"/>
    </source>
</evidence>
<dbReference type="GO" id="GO:0160104">
    <property type="term" value="F:tRNA (guanine(26)-N2)-dimethyltransferase activity"/>
    <property type="evidence" value="ECO:0007669"/>
    <property type="project" value="UniProtKB-EC"/>
</dbReference>
<dbReference type="PANTHER" id="PTHR10631:SF3">
    <property type="entry name" value="TRNA (GUANINE(26)-N(2))-DIMETHYLTRANSFERASE"/>
    <property type="match status" value="1"/>
</dbReference>